<dbReference type="Gene3D" id="3.20.20.140">
    <property type="entry name" value="Metal-dependent hydrolases"/>
    <property type="match status" value="1"/>
</dbReference>
<dbReference type="EMBL" id="BMKM01000008">
    <property type="protein sequence ID" value="GGE28044.1"/>
    <property type="molecule type" value="Genomic_DNA"/>
</dbReference>
<keyword evidence="1" id="KW-0479">Metal-binding</keyword>
<evidence type="ECO:0000313" key="2">
    <source>
        <dbReference type="EMBL" id="GGE28044.1"/>
    </source>
</evidence>
<dbReference type="InterPro" id="IPR001130">
    <property type="entry name" value="TatD-like"/>
</dbReference>
<dbReference type="SUPFAM" id="SSF51556">
    <property type="entry name" value="Metallo-dependent hydrolases"/>
    <property type="match status" value="1"/>
</dbReference>
<dbReference type="AlphaFoldDB" id="A0A8H9G1N4"/>
<dbReference type="CDD" id="cd01310">
    <property type="entry name" value="TatD_DNAse"/>
    <property type="match status" value="1"/>
</dbReference>
<feature type="binding site" evidence="1">
    <location>
        <position position="176"/>
    </location>
    <ligand>
        <name>a divalent metal cation</name>
        <dbReference type="ChEBI" id="CHEBI:60240"/>
        <label>1</label>
    </ligand>
</feature>
<comment type="caution">
    <text evidence="2">The sequence shown here is derived from an EMBL/GenBank/DDBJ whole genome shotgun (WGS) entry which is preliminary data.</text>
</comment>
<protein>
    <submittedName>
        <fullName evidence="2">TatD family hydrolase</fullName>
    </submittedName>
</protein>
<evidence type="ECO:0000256" key="1">
    <source>
        <dbReference type="PIRSR" id="PIRSR005902-1"/>
    </source>
</evidence>
<evidence type="ECO:0000313" key="3">
    <source>
        <dbReference type="Proteomes" id="UP000614460"/>
    </source>
</evidence>
<dbReference type="GO" id="GO:0005829">
    <property type="term" value="C:cytosol"/>
    <property type="evidence" value="ECO:0007669"/>
    <property type="project" value="TreeGrafter"/>
</dbReference>
<dbReference type="GO" id="GO:0046872">
    <property type="term" value="F:metal ion binding"/>
    <property type="evidence" value="ECO:0007669"/>
    <property type="project" value="UniProtKB-KW"/>
</dbReference>
<dbReference type="RefSeq" id="WP_182498287.1">
    <property type="nucleotide sequence ID" value="NZ_BMKM01000008.1"/>
</dbReference>
<sequence>MLLIDIHTHKHSEPDAGVLTLPNVIVSKESIYRKPCSAGIHPWYIDADFELQFETLKGYQAQEGVIAVGECGLDKLTATPWERQVMAFERQIELANELNKPIIIHCVRAYSEVFSSLTAKHNQVPVMMHGYAKNWDLAATLLKHGYYLSLGPHILKGGMMEVIRQIPLDRLFLECDDKNAKISEIYAYFCRARKLSMQELEQQILLNFKKVFNYTIKE</sequence>
<keyword evidence="2" id="KW-0378">Hydrolase</keyword>
<dbReference type="PANTHER" id="PTHR46124:SF3">
    <property type="entry name" value="HYDROLASE"/>
    <property type="match status" value="1"/>
</dbReference>
<dbReference type="InterPro" id="IPR032466">
    <property type="entry name" value="Metal_Hydrolase"/>
</dbReference>
<feature type="binding site" evidence="1">
    <location>
        <position position="105"/>
    </location>
    <ligand>
        <name>a divalent metal cation</name>
        <dbReference type="ChEBI" id="CHEBI:60240"/>
        <label>2</label>
    </ligand>
</feature>
<keyword evidence="3" id="KW-1185">Reference proteome</keyword>
<reference evidence="2" key="1">
    <citation type="journal article" date="2014" name="Int. J. Syst. Evol. Microbiol.">
        <title>Complete genome sequence of Corynebacterium casei LMG S-19264T (=DSM 44701T), isolated from a smear-ripened cheese.</title>
        <authorList>
            <consortium name="US DOE Joint Genome Institute (JGI-PGF)"/>
            <person name="Walter F."/>
            <person name="Albersmeier A."/>
            <person name="Kalinowski J."/>
            <person name="Ruckert C."/>
        </authorList>
    </citation>
    <scope>NUCLEOTIDE SEQUENCE</scope>
    <source>
        <strain evidence="2">CGMCC 1.15966</strain>
    </source>
</reference>
<accession>A0A8H9G1N4</accession>
<dbReference type="Proteomes" id="UP000614460">
    <property type="component" value="Unassembled WGS sequence"/>
</dbReference>
<feature type="binding site" evidence="1">
    <location>
        <position position="129"/>
    </location>
    <ligand>
        <name>a divalent metal cation</name>
        <dbReference type="ChEBI" id="CHEBI:60240"/>
        <label>2</label>
    </ligand>
</feature>
<dbReference type="Pfam" id="PF01026">
    <property type="entry name" value="TatD_DNase"/>
    <property type="match status" value="1"/>
</dbReference>
<reference evidence="2" key="2">
    <citation type="submission" date="2020-09" db="EMBL/GenBank/DDBJ databases">
        <authorList>
            <person name="Sun Q."/>
            <person name="Zhou Y."/>
        </authorList>
    </citation>
    <scope>NUCLEOTIDE SEQUENCE</scope>
    <source>
        <strain evidence="2">CGMCC 1.15966</strain>
    </source>
</reference>
<name>A0A8H9G1N4_9SPHI</name>
<gene>
    <name evidence="2" type="ORF">GCM10011516_27120</name>
</gene>
<proteinExistence type="predicted"/>
<dbReference type="PIRSF" id="PIRSF005902">
    <property type="entry name" value="DNase_TatD"/>
    <property type="match status" value="1"/>
</dbReference>
<organism evidence="2 3">
    <name type="scientific">Sphingobacterium cellulitidis</name>
    <dbReference type="NCBI Taxonomy" id="1768011"/>
    <lineage>
        <taxon>Bacteria</taxon>
        <taxon>Pseudomonadati</taxon>
        <taxon>Bacteroidota</taxon>
        <taxon>Sphingobacteriia</taxon>
        <taxon>Sphingobacteriales</taxon>
        <taxon>Sphingobacteriaceae</taxon>
        <taxon>Sphingobacterium</taxon>
    </lineage>
</organism>
<dbReference type="GO" id="GO:0016788">
    <property type="term" value="F:hydrolase activity, acting on ester bonds"/>
    <property type="evidence" value="ECO:0007669"/>
    <property type="project" value="InterPro"/>
</dbReference>
<feature type="binding site" evidence="1">
    <location>
        <position position="70"/>
    </location>
    <ligand>
        <name>a divalent metal cation</name>
        <dbReference type="ChEBI" id="CHEBI:60240"/>
        <label>1</label>
    </ligand>
</feature>
<dbReference type="PANTHER" id="PTHR46124">
    <property type="entry name" value="D-AMINOACYL-TRNA DEACYLASE"/>
    <property type="match status" value="1"/>
</dbReference>